<name>A0A177AKQ3_9PEZI</name>
<accession>A0A177AKQ3</accession>
<dbReference type="OrthoDB" id="5422777at2759"/>
<evidence type="ECO:0000313" key="2">
    <source>
        <dbReference type="EMBL" id="OAF61863.1"/>
    </source>
</evidence>
<reference evidence="2" key="1">
    <citation type="submission" date="2016-03" db="EMBL/GenBank/DDBJ databases">
        <title>Updated assembly of Pseudogymnoascus destructans, the fungus causing white-nose syndrome of bats.</title>
        <authorList>
            <person name="Palmer J.M."/>
            <person name="Drees K.P."/>
            <person name="Foster J.T."/>
            <person name="Lindner D.L."/>
        </authorList>
    </citation>
    <scope>NUCLEOTIDE SEQUENCE [LARGE SCALE GENOMIC DNA]</scope>
    <source>
        <strain evidence="2">20631-21</strain>
    </source>
</reference>
<organism evidence="2">
    <name type="scientific">Pseudogymnoascus destructans</name>
    <dbReference type="NCBI Taxonomy" id="655981"/>
    <lineage>
        <taxon>Eukaryota</taxon>
        <taxon>Fungi</taxon>
        <taxon>Dikarya</taxon>
        <taxon>Ascomycota</taxon>
        <taxon>Pezizomycotina</taxon>
        <taxon>Leotiomycetes</taxon>
        <taxon>Thelebolales</taxon>
        <taxon>Thelebolaceae</taxon>
        <taxon>Pseudogymnoascus</taxon>
    </lineage>
</organism>
<dbReference type="RefSeq" id="XP_024327137.1">
    <property type="nucleotide sequence ID" value="XM_024465138.1"/>
</dbReference>
<feature type="region of interest" description="Disordered" evidence="1">
    <location>
        <begin position="216"/>
        <end position="246"/>
    </location>
</feature>
<sequence length="416" mass="46899">MATKQVLATHAIAALKEQTRKFEAMSVQLAKSADLATNQAAEIAKLTLRLINAMTKIQRDTQRDATARRECLRDKLRSLAAQAVSTKRKILDAAELESSRTIKANFRLIFGPSRETEYKSRSAKSAIATNLIRITTIRGLCESNPHSVIALSTTYSTKAWTESSSDVFDGVIELVKVEKEQDWPEEIVDIIDELKAERPMSAEIELLRATILQQKDPRRRRISDSDGPAREIAPLPPMQTGEMASQTGQHSARMTQLPGLQQMALIAPSYNRDQTHSWNYRQDTTTDGGYNGPFVDEQRQRPLLCESAHHPSQQYEQENPVVDDPLPPSKENREMKDMYTNALASNISKMPEPFKTAIENSRQWKWERSKGLQTTGCWPSLFPKDQTQDVSFSIWCGNEDGEHLTKFFGGKIEMSS</sequence>
<evidence type="ECO:0000256" key="1">
    <source>
        <dbReference type="SAM" id="MobiDB-lite"/>
    </source>
</evidence>
<proteinExistence type="predicted"/>
<dbReference type="Proteomes" id="UP000077154">
    <property type="component" value="Unassembled WGS sequence"/>
</dbReference>
<dbReference type="AlphaFoldDB" id="A0A177AKQ3"/>
<gene>
    <name evidence="2" type="ORF">VC83_01460</name>
</gene>
<dbReference type="EMBL" id="KV441388">
    <property type="protein sequence ID" value="OAF61863.1"/>
    <property type="molecule type" value="Genomic_DNA"/>
</dbReference>
<dbReference type="VEuPathDB" id="FungiDB:GMDG_05180"/>
<protein>
    <submittedName>
        <fullName evidence="2">Uncharacterized protein</fullName>
    </submittedName>
</protein>
<dbReference type="GeneID" id="36284549"/>